<keyword evidence="1" id="KW-0472">Membrane</keyword>
<dbReference type="OrthoDB" id="411674at2759"/>
<gene>
    <name evidence="2" type="ORF">PGLA1383_LOCUS45183</name>
    <name evidence="3" type="ORF">PGLA2088_LOCUS46854</name>
</gene>
<dbReference type="EMBL" id="CAJNNV010029424">
    <property type="protein sequence ID" value="CAE8628569.1"/>
    <property type="molecule type" value="Genomic_DNA"/>
</dbReference>
<feature type="transmembrane region" description="Helical" evidence="1">
    <location>
        <begin position="355"/>
        <end position="378"/>
    </location>
</feature>
<accession>A0A813GN70</accession>
<sequence>YATTTLFGDIDQRLPSAAHSIRDFHLNSSQAAMMQSQQLNYANRQPPSQAYQQGSFSTLDPTRMTPPEVRGTPYGSFPGKPSVPLTTKAAINQGSFRRRMNLLPMLLNVLIPCCLFSGLFWVVSFEMHYKNPLTAGFLIAVALVFVLSLGCMAVDKTYRRLRGDATQEPTWFVFLFASCALALVAALFFGQNNFQVNLQPYYDIANLNSYLNVDPVGARGAEYMDAGRIVFSEGAKLDVSRSMGFKSKETYCVAPVTSGGDGSNASQLMVYDFWAIGTDCCAGSQGGDFRCGSYLDRRARGGLRLMNDEMRPFFRLAVQQAEAAYNIKAVHPIFLYWMPNPVEEVNQYQTDGVRYYTAGILCHLLAQLFLVFTALVVFSKIGSA</sequence>
<evidence type="ECO:0000256" key="1">
    <source>
        <dbReference type="SAM" id="Phobius"/>
    </source>
</evidence>
<name>A0A813GN70_POLGL</name>
<keyword evidence="1" id="KW-0812">Transmembrane</keyword>
<comment type="caution">
    <text evidence="2">The sequence shown here is derived from an EMBL/GenBank/DDBJ whole genome shotgun (WGS) entry which is preliminary data.</text>
</comment>
<protein>
    <submittedName>
        <fullName evidence="2">Uncharacterized protein</fullName>
    </submittedName>
</protein>
<keyword evidence="1" id="KW-1133">Transmembrane helix</keyword>
<organism evidence="2 4">
    <name type="scientific">Polarella glacialis</name>
    <name type="common">Dinoflagellate</name>
    <dbReference type="NCBI Taxonomy" id="89957"/>
    <lineage>
        <taxon>Eukaryota</taxon>
        <taxon>Sar</taxon>
        <taxon>Alveolata</taxon>
        <taxon>Dinophyceae</taxon>
        <taxon>Suessiales</taxon>
        <taxon>Suessiaceae</taxon>
        <taxon>Polarella</taxon>
    </lineage>
</organism>
<feature type="transmembrane region" description="Helical" evidence="1">
    <location>
        <begin position="170"/>
        <end position="190"/>
    </location>
</feature>
<dbReference type="AlphaFoldDB" id="A0A813GN70"/>
<dbReference type="EMBL" id="CAJNNW010036344">
    <property type="protein sequence ID" value="CAE8733476.1"/>
    <property type="molecule type" value="Genomic_DNA"/>
</dbReference>
<feature type="transmembrane region" description="Helical" evidence="1">
    <location>
        <begin position="135"/>
        <end position="158"/>
    </location>
</feature>
<feature type="transmembrane region" description="Helical" evidence="1">
    <location>
        <begin position="102"/>
        <end position="123"/>
    </location>
</feature>
<dbReference type="Proteomes" id="UP000626109">
    <property type="component" value="Unassembled WGS sequence"/>
</dbReference>
<evidence type="ECO:0000313" key="3">
    <source>
        <dbReference type="EMBL" id="CAE8733476.1"/>
    </source>
</evidence>
<keyword evidence="4" id="KW-1185">Reference proteome</keyword>
<evidence type="ECO:0000313" key="4">
    <source>
        <dbReference type="Proteomes" id="UP000654075"/>
    </source>
</evidence>
<proteinExistence type="predicted"/>
<evidence type="ECO:0000313" key="2">
    <source>
        <dbReference type="EMBL" id="CAE8628569.1"/>
    </source>
</evidence>
<reference evidence="2" key="1">
    <citation type="submission" date="2021-02" db="EMBL/GenBank/DDBJ databases">
        <authorList>
            <person name="Dougan E. K."/>
            <person name="Rhodes N."/>
            <person name="Thang M."/>
            <person name="Chan C."/>
        </authorList>
    </citation>
    <scope>NUCLEOTIDE SEQUENCE</scope>
</reference>
<dbReference type="Proteomes" id="UP000654075">
    <property type="component" value="Unassembled WGS sequence"/>
</dbReference>
<feature type="non-terminal residue" evidence="2">
    <location>
        <position position="1"/>
    </location>
</feature>